<feature type="signal peptide" evidence="1">
    <location>
        <begin position="1"/>
        <end position="15"/>
    </location>
</feature>
<keyword evidence="1" id="KW-0732">Signal</keyword>
<dbReference type="AlphaFoldDB" id="A0A059EW41"/>
<evidence type="ECO:0000313" key="3">
    <source>
        <dbReference type="Proteomes" id="UP000030655"/>
    </source>
</evidence>
<dbReference type="VEuPathDB" id="MicrosporidiaDB:H312_03501"/>
<dbReference type="HOGENOM" id="CLU_677868_0_0_1"/>
<name>A0A059EW41_9MICR</name>
<dbReference type="Proteomes" id="UP000030655">
    <property type="component" value="Unassembled WGS sequence"/>
</dbReference>
<organism evidence="2 3">
    <name type="scientific">Anncaliia algerae PRA339</name>
    <dbReference type="NCBI Taxonomy" id="1288291"/>
    <lineage>
        <taxon>Eukaryota</taxon>
        <taxon>Fungi</taxon>
        <taxon>Fungi incertae sedis</taxon>
        <taxon>Microsporidia</taxon>
        <taxon>Tubulinosematoidea</taxon>
        <taxon>Tubulinosematidae</taxon>
        <taxon>Anncaliia</taxon>
    </lineage>
</organism>
<dbReference type="EMBL" id="KK365363">
    <property type="protein sequence ID" value="KCZ79115.1"/>
    <property type="molecule type" value="Genomic_DNA"/>
</dbReference>
<gene>
    <name evidence="2" type="ORF">H312_03501</name>
</gene>
<reference evidence="3" key="1">
    <citation type="submission" date="2013-02" db="EMBL/GenBank/DDBJ databases">
        <authorList>
            <consortium name="The Broad Institute Genome Sequencing Platform"/>
            <person name="Cuomo C."/>
            <person name="Becnel J."/>
            <person name="Sanscrainte N."/>
            <person name="Walker B."/>
            <person name="Young S.K."/>
            <person name="Zeng Q."/>
            <person name="Gargeya S."/>
            <person name="Fitzgerald M."/>
            <person name="Haas B."/>
            <person name="Abouelleil A."/>
            <person name="Alvarado L."/>
            <person name="Arachchi H.M."/>
            <person name="Berlin A.M."/>
            <person name="Chapman S.B."/>
            <person name="Dewar J."/>
            <person name="Goldberg J."/>
            <person name="Griggs A."/>
            <person name="Gujja S."/>
            <person name="Hansen M."/>
            <person name="Howarth C."/>
            <person name="Imamovic A."/>
            <person name="Larimer J."/>
            <person name="McCowan C."/>
            <person name="Murphy C."/>
            <person name="Neiman D."/>
            <person name="Pearson M."/>
            <person name="Priest M."/>
            <person name="Roberts A."/>
            <person name="Saif S."/>
            <person name="Shea T."/>
            <person name="Sisk P."/>
            <person name="Sykes S."/>
            <person name="Wortman J."/>
            <person name="Nusbaum C."/>
            <person name="Birren B."/>
        </authorList>
    </citation>
    <scope>NUCLEOTIDE SEQUENCE [LARGE SCALE GENOMIC DNA]</scope>
    <source>
        <strain evidence="3">PRA339</strain>
    </source>
</reference>
<proteinExistence type="predicted"/>
<evidence type="ECO:0000256" key="1">
    <source>
        <dbReference type="SAM" id="SignalP"/>
    </source>
</evidence>
<accession>A0A059EW41</accession>
<sequence length="406" mass="48382">MIFLIFLDFTYLASNNLRETANITDINSQYLLYSYNGNYSVERTFLVTKENDVQDYTTRPFYNFSEGANEHNYYPNEYVMTHQHQQLYSINPHMIPPKSVFFPFRIQNTPGYNNFVYNGNMVNNEPLYTYTQPINPDILCHDVNNFGPLDRITPLKDTVTSTNSLIGNKQAKVVPIYYGINRINRDNFIKFSNENNNDKIIIYFHSCQGNEVNTAYGRNLHVGNKCFNRNADVNPCFQVWFNKEFILQQKKPDSYRNTHNFERDILKYLRINLSEFLAFNYYNYKSLFDGVCYHTGYNHMSISFFFVTLIFRFRNLKKRCVFSEKDGYAYNLFLNVNNLHINLHKSIFESLRWWSRLRFDENDLEGNIYFIFDVVLRNFFVVGVENKTPESYLHAFQIHIMSFLTR</sequence>
<reference evidence="2 3" key="2">
    <citation type="submission" date="2014-03" db="EMBL/GenBank/DDBJ databases">
        <title>The Genome Sequence of Anncaliia algerae insect isolate PRA339.</title>
        <authorList>
            <consortium name="The Broad Institute Genome Sequencing Platform"/>
            <consortium name="The Broad Institute Genome Sequencing Center for Infectious Disease"/>
            <person name="Cuomo C."/>
            <person name="Becnel J."/>
            <person name="Sanscrainte N."/>
            <person name="Walker B."/>
            <person name="Young S.K."/>
            <person name="Zeng Q."/>
            <person name="Gargeya S."/>
            <person name="Fitzgerald M."/>
            <person name="Haas B."/>
            <person name="Abouelleil A."/>
            <person name="Alvarado L."/>
            <person name="Arachchi H.M."/>
            <person name="Berlin A.M."/>
            <person name="Chapman S.B."/>
            <person name="Dewar J."/>
            <person name="Goldberg J."/>
            <person name="Griggs A."/>
            <person name="Gujja S."/>
            <person name="Hansen M."/>
            <person name="Howarth C."/>
            <person name="Imamovic A."/>
            <person name="Larimer J."/>
            <person name="McCowan C."/>
            <person name="Murphy C."/>
            <person name="Neiman D."/>
            <person name="Pearson M."/>
            <person name="Priest M."/>
            <person name="Roberts A."/>
            <person name="Saif S."/>
            <person name="Shea T."/>
            <person name="Sisk P."/>
            <person name="Sykes S."/>
            <person name="Wortman J."/>
            <person name="Nusbaum C."/>
            <person name="Birren B."/>
        </authorList>
    </citation>
    <scope>NUCLEOTIDE SEQUENCE [LARGE SCALE GENOMIC DNA]</scope>
    <source>
        <strain evidence="2 3">PRA339</strain>
    </source>
</reference>
<protein>
    <submittedName>
        <fullName evidence="2">Uncharacterized protein</fullName>
    </submittedName>
</protein>
<keyword evidence="3" id="KW-1185">Reference proteome</keyword>
<feature type="chain" id="PRO_5012836459" evidence="1">
    <location>
        <begin position="16"/>
        <end position="406"/>
    </location>
</feature>
<evidence type="ECO:0000313" key="2">
    <source>
        <dbReference type="EMBL" id="KCZ79115.1"/>
    </source>
</evidence>